<feature type="domain" description="Beta-galactosidase jelly roll" evidence="4">
    <location>
        <begin position="124"/>
        <end position="211"/>
    </location>
</feature>
<dbReference type="InterPro" id="IPR025300">
    <property type="entry name" value="BetaGal_jelly_roll_dom"/>
</dbReference>
<keyword evidence="1" id="KW-0378">Hydrolase</keyword>
<feature type="region of interest" description="Disordered" evidence="3">
    <location>
        <begin position="1"/>
        <end position="26"/>
    </location>
</feature>
<reference evidence="5" key="1">
    <citation type="submission" date="2024-06" db="EMBL/GenBank/DDBJ databases">
        <authorList>
            <consortium name="consrtm"/>
            <person name="Uemura M."/>
            <person name="Terahara T."/>
        </authorList>
    </citation>
    <scope>NUCLEOTIDE SEQUENCE</scope>
    <source>
        <strain evidence="5">KM77-8</strain>
    </source>
</reference>
<accession>A0AAT9HUM2</accession>
<organism evidence="5">
    <name type="scientific">Streptomyces haneummycinicus</name>
    <dbReference type="NCBI Taxonomy" id="3074435"/>
    <lineage>
        <taxon>Bacteria</taxon>
        <taxon>Bacillati</taxon>
        <taxon>Actinomycetota</taxon>
        <taxon>Actinomycetes</taxon>
        <taxon>Kitasatosporales</taxon>
        <taxon>Streptomycetaceae</taxon>
        <taxon>Streptomyces</taxon>
    </lineage>
</organism>
<reference evidence="5" key="2">
    <citation type="submission" date="2024-07" db="EMBL/GenBank/DDBJ databases">
        <title>Streptomyces haneummycinica sp. nov., a new antibiotic-producing actinobacterium isolated from marine sediment.</title>
        <authorList>
            <person name="Uemura M."/>
            <person name="Hamada M."/>
            <person name="Hirano S."/>
            <person name="Kobayashi K."/>
            <person name="Ohshiro T."/>
            <person name="Kobayashi T."/>
            <person name="Terahara T."/>
        </authorList>
    </citation>
    <scope>NUCLEOTIDE SEQUENCE</scope>
    <source>
        <strain evidence="5">KM77-8</strain>
    </source>
</reference>
<dbReference type="SUPFAM" id="SSF49785">
    <property type="entry name" value="Galactose-binding domain-like"/>
    <property type="match status" value="1"/>
</dbReference>
<feature type="compositionally biased region" description="Basic residues" evidence="3">
    <location>
        <begin position="282"/>
        <end position="305"/>
    </location>
</feature>
<dbReference type="InterPro" id="IPR008979">
    <property type="entry name" value="Galactose-bd-like_sf"/>
</dbReference>
<name>A0AAT9HUM2_9ACTN</name>
<evidence type="ECO:0000259" key="4">
    <source>
        <dbReference type="Pfam" id="PF13364"/>
    </source>
</evidence>
<feature type="region of interest" description="Disordered" evidence="3">
    <location>
        <begin position="249"/>
        <end position="324"/>
    </location>
</feature>
<dbReference type="AlphaFoldDB" id="A0AAT9HUM2"/>
<evidence type="ECO:0000313" key="5">
    <source>
        <dbReference type="EMBL" id="BFO21218.1"/>
    </source>
</evidence>
<dbReference type="EMBL" id="AP035768">
    <property type="protein sequence ID" value="BFO21218.1"/>
    <property type="molecule type" value="Genomic_DNA"/>
</dbReference>
<dbReference type="Pfam" id="PF13364">
    <property type="entry name" value="BetaGal_ABD2"/>
    <property type="match status" value="1"/>
</dbReference>
<feature type="compositionally biased region" description="Polar residues" evidence="3">
    <location>
        <begin position="254"/>
        <end position="274"/>
    </location>
</feature>
<evidence type="ECO:0000256" key="1">
    <source>
        <dbReference type="ARBA" id="ARBA00022801"/>
    </source>
</evidence>
<evidence type="ECO:0000256" key="2">
    <source>
        <dbReference type="ARBA" id="ARBA00023295"/>
    </source>
</evidence>
<sequence>MAWLDGRPLGSHRMPAPEKGGGTRKATAVFEVPGKRRGRGGHVLSVLVRPMGHDGDVRAEGTHKAARGLIAVGFGAAPRASSGASRAPRHRTGCADRSTTAACTANGTAGICPASTTATGGRWSSPPGAAAGVAWYRTEFRLDVPADVDASIGLTLDDDPERAYRAQIFLNGWNMGQYLNDVGPRHTFVLPNGILRTRGANTLALAVLADGTTLSGPREVRLTLLGAARGGIPVKAVDSPGRVSPPPVGYASRITFQDSGSSTAPSRPFSSVVPSTGCGRPGRARRGCCGRRGRRPRGRCARRPRSAADHSGRPPAEGPRCASG</sequence>
<keyword evidence="2" id="KW-0326">Glycosidase</keyword>
<evidence type="ECO:0000256" key="3">
    <source>
        <dbReference type="SAM" id="MobiDB-lite"/>
    </source>
</evidence>
<protein>
    <recommendedName>
        <fullName evidence="4">Beta-galactosidase jelly roll domain-containing protein</fullName>
    </recommendedName>
</protein>
<dbReference type="GO" id="GO:0004553">
    <property type="term" value="F:hydrolase activity, hydrolyzing O-glycosyl compounds"/>
    <property type="evidence" value="ECO:0007669"/>
    <property type="project" value="UniProtKB-ARBA"/>
</dbReference>
<gene>
    <name evidence="5" type="ORF">SHKM778_76060</name>
</gene>
<dbReference type="Gene3D" id="2.60.120.260">
    <property type="entry name" value="Galactose-binding domain-like"/>
    <property type="match status" value="2"/>
</dbReference>
<proteinExistence type="predicted"/>